<gene>
    <name evidence="3" type="ORF">NK662_11435</name>
</gene>
<keyword evidence="1" id="KW-0175">Coiled coil</keyword>
<evidence type="ECO:0008006" key="5">
    <source>
        <dbReference type="Google" id="ProtNLM"/>
    </source>
</evidence>
<accession>A0AA41X8M6</accession>
<dbReference type="EMBL" id="JANCLT010000005">
    <property type="protein sequence ID" value="MCP8969153.1"/>
    <property type="molecule type" value="Genomic_DNA"/>
</dbReference>
<dbReference type="RefSeq" id="WP_254759066.1">
    <property type="nucleotide sequence ID" value="NZ_JANCLT010000005.1"/>
</dbReference>
<reference evidence="3" key="1">
    <citation type="submission" date="2022-07" db="EMBL/GenBank/DDBJ databases">
        <authorList>
            <person name="Li W.-J."/>
            <person name="Deng Q.-Q."/>
        </authorList>
    </citation>
    <scope>NUCLEOTIDE SEQUENCE</scope>
    <source>
        <strain evidence="3">SYSU M60031</strain>
    </source>
</reference>
<dbReference type="Proteomes" id="UP001156102">
    <property type="component" value="Unassembled WGS sequence"/>
</dbReference>
<name>A0AA41X8M6_9BACI</name>
<comment type="caution">
    <text evidence="3">The sequence shown here is derived from an EMBL/GenBank/DDBJ whole genome shotgun (WGS) entry which is preliminary data.</text>
</comment>
<feature type="chain" id="PRO_5041320618" description="Periplasmic heavy metal sensor" evidence="2">
    <location>
        <begin position="26"/>
        <end position="187"/>
    </location>
</feature>
<feature type="signal peptide" evidence="2">
    <location>
        <begin position="1"/>
        <end position="25"/>
    </location>
</feature>
<keyword evidence="4" id="KW-1185">Reference proteome</keyword>
<sequence>MMKWKTRAAAVLLTAVVLMPLAGNAEVQVHAEKGWKHGHGMHHEKRKEELLGIIDLYASGQLKADLKQQLETRETLMRQLHDKMQTPAGQARMEERRKEMKEKMEAHREQMENIRKQVQDGKMTMEQARSEFGKIMGARHEGHAVYQEVREAAAKQDQAAAEAALQKLKQHLQAENDRLKKEIAAIQ</sequence>
<feature type="coiled-coil region" evidence="1">
    <location>
        <begin position="63"/>
        <end position="185"/>
    </location>
</feature>
<protein>
    <recommendedName>
        <fullName evidence="5">Periplasmic heavy metal sensor</fullName>
    </recommendedName>
</protein>
<dbReference type="AlphaFoldDB" id="A0AA41X8M6"/>
<organism evidence="3 4">
    <name type="scientific">Ectobacillus ponti</name>
    <dbReference type="NCBI Taxonomy" id="2961894"/>
    <lineage>
        <taxon>Bacteria</taxon>
        <taxon>Bacillati</taxon>
        <taxon>Bacillota</taxon>
        <taxon>Bacilli</taxon>
        <taxon>Bacillales</taxon>
        <taxon>Bacillaceae</taxon>
        <taxon>Ectobacillus</taxon>
    </lineage>
</organism>
<evidence type="ECO:0000313" key="4">
    <source>
        <dbReference type="Proteomes" id="UP001156102"/>
    </source>
</evidence>
<evidence type="ECO:0000256" key="2">
    <source>
        <dbReference type="SAM" id="SignalP"/>
    </source>
</evidence>
<proteinExistence type="predicted"/>
<evidence type="ECO:0000256" key="1">
    <source>
        <dbReference type="SAM" id="Coils"/>
    </source>
</evidence>
<evidence type="ECO:0000313" key="3">
    <source>
        <dbReference type="EMBL" id="MCP8969153.1"/>
    </source>
</evidence>
<keyword evidence="2" id="KW-0732">Signal</keyword>